<sequence length="96" mass="9638">MVAIGVEARFSANPVEVGFSGACQVLLGMRTVKGSEGVPVSPSVENGFTGLGEGVHLPVTSGNGVFSRGVTVLLGTSMGRFANVLLADDKEGVMGG</sequence>
<dbReference type="EMBL" id="SRHE01000841">
    <property type="protein sequence ID" value="TWW08106.1"/>
    <property type="molecule type" value="Genomic_DNA"/>
</dbReference>
<organism evidence="1 2">
    <name type="scientific">Planctomyces bekefii</name>
    <dbReference type="NCBI Taxonomy" id="1653850"/>
    <lineage>
        <taxon>Bacteria</taxon>
        <taxon>Pseudomonadati</taxon>
        <taxon>Planctomycetota</taxon>
        <taxon>Planctomycetia</taxon>
        <taxon>Planctomycetales</taxon>
        <taxon>Planctomycetaceae</taxon>
        <taxon>Planctomyces</taxon>
    </lineage>
</organism>
<name>A0A5C6M024_9PLAN</name>
<keyword evidence="2" id="KW-1185">Reference proteome</keyword>
<dbReference type="AlphaFoldDB" id="A0A5C6M024"/>
<protein>
    <submittedName>
        <fullName evidence="1">Uncharacterized protein</fullName>
    </submittedName>
</protein>
<accession>A0A5C6M024</accession>
<proteinExistence type="predicted"/>
<dbReference type="Proteomes" id="UP000321083">
    <property type="component" value="Unassembled WGS sequence"/>
</dbReference>
<gene>
    <name evidence="1" type="ORF">E3A20_27660</name>
</gene>
<evidence type="ECO:0000313" key="1">
    <source>
        <dbReference type="EMBL" id="TWW08106.1"/>
    </source>
</evidence>
<reference evidence="1 2" key="2">
    <citation type="submission" date="2019-08" db="EMBL/GenBank/DDBJ databases">
        <authorList>
            <person name="Henke P."/>
        </authorList>
    </citation>
    <scope>NUCLEOTIDE SEQUENCE [LARGE SCALE GENOMIC DNA]</scope>
    <source>
        <strain evidence="1">Phe10_nw2017</strain>
    </source>
</reference>
<evidence type="ECO:0000313" key="2">
    <source>
        <dbReference type="Proteomes" id="UP000321083"/>
    </source>
</evidence>
<reference evidence="1 2" key="1">
    <citation type="submission" date="2019-08" db="EMBL/GenBank/DDBJ databases">
        <title>100 year-old enigma solved: identification of Planctomyces bekefii, the type genus and species of the phylum Planctomycetes.</title>
        <authorList>
            <person name="Svetlana D.N."/>
            <person name="Overmann J."/>
        </authorList>
    </citation>
    <scope>NUCLEOTIDE SEQUENCE [LARGE SCALE GENOMIC DNA]</scope>
    <source>
        <strain evidence="1">Phe10_nw2017</strain>
    </source>
</reference>
<comment type="caution">
    <text evidence="1">The sequence shown here is derived from an EMBL/GenBank/DDBJ whole genome shotgun (WGS) entry which is preliminary data.</text>
</comment>